<dbReference type="InterPro" id="IPR008780">
    <property type="entry name" value="Plasmodium_Vir"/>
</dbReference>
<dbReference type="VEuPathDB" id="PlasmoDB:PVP01_0005930"/>
<dbReference type="Proteomes" id="UP000196402">
    <property type="component" value="Unassembled WGS sequence"/>
</dbReference>
<feature type="compositionally biased region" description="Low complexity" evidence="1">
    <location>
        <begin position="370"/>
        <end position="382"/>
    </location>
</feature>
<dbReference type="VEuPathDB" id="PlasmoDB:PVPAM_040010700"/>
<dbReference type="Pfam" id="PF05795">
    <property type="entry name" value="Plasmodium_Vir"/>
    <property type="match status" value="1"/>
</dbReference>
<organism evidence="2 3">
    <name type="scientific">Plasmodium vivax</name>
    <name type="common">malaria parasite P. vivax</name>
    <dbReference type="NCBI Taxonomy" id="5855"/>
    <lineage>
        <taxon>Eukaryota</taxon>
        <taxon>Sar</taxon>
        <taxon>Alveolata</taxon>
        <taxon>Apicomplexa</taxon>
        <taxon>Aconoidasida</taxon>
        <taxon>Haemosporida</taxon>
        <taxon>Plasmodiidae</taxon>
        <taxon>Plasmodium</taxon>
        <taxon>Plasmodium (Plasmodium)</taxon>
    </lineage>
</organism>
<dbReference type="EMBL" id="FLYH01000322">
    <property type="protein sequence ID" value="SCA60348.1"/>
    <property type="molecule type" value="Genomic_DNA"/>
</dbReference>
<accession>A0A1G4E7P2</accession>
<evidence type="ECO:0000313" key="2">
    <source>
        <dbReference type="EMBL" id="SCA60348.1"/>
    </source>
</evidence>
<name>A0A1G4E7P2_PLAVI</name>
<evidence type="ECO:0000256" key="1">
    <source>
        <dbReference type="SAM" id="MobiDB-lite"/>
    </source>
</evidence>
<sequence length="510" mass="58531">MASNRSNPQYFTYQEYDAVKKSLVYEPKETIDVSFANHLINSIHNTPKKEEKLRETFCELKKLVQRDYCFYYHGDNCCNYINYWLNKTVRKSEYNVNDENFNIFDKFMKIDPKAKEDKINCTSKLSYIDTDAFEKIKKLYDLYDYFTELKESKNRSSLCHNISKLSEKYESIWQECKGKDDYLCNKLRNLKRVIENDELVVNDMCTRNNFESFILKIDPPPPKEQNPPKNVQVPVQSRNSGETPPPTPVSDYSARVHGRKPGEKPPPTPVSGYSAQVQRRKSVETSTPPPVRVSSSPVQGLEKPARGESERISPVPSAQFPLELTALSALPPLPLLQLGQLKPLEQLETSEPTGPKGPFGVSEPESVLRQEQPQEQEGYQPQHDVHHLSEDEADISLEEGDQSAGSIFSTFNPETIMEKMKIAVSKFLETVEPVPILGVSGGMGALYLLFKYTPTGSLFRRNRRNNQNIPNFFDPRYGEQFSGYYPQYYNEGFPNYRMNIAYHPSSEELD</sequence>
<evidence type="ECO:0000313" key="3">
    <source>
        <dbReference type="Proteomes" id="UP000196402"/>
    </source>
</evidence>
<feature type="compositionally biased region" description="Polar residues" evidence="1">
    <location>
        <begin position="233"/>
        <end position="242"/>
    </location>
</feature>
<dbReference type="VEuPathDB" id="PlasmoDB:PVX_032190"/>
<proteinExistence type="predicted"/>
<feature type="region of interest" description="Disordered" evidence="1">
    <location>
        <begin position="348"/>
        <end position="384"/>
    </location>
</feature>
<reference evidence="2 3" key="1">
    <citation type="submission" date="2016-07" db="EMBL/GenBank/DDBJ databases">
        <authorList>
            <consortium name="Pathogen Informatics"/>
        </authorList>
    </citation>
    <scope>NUCLEOTIDE SEQUENCE [LARGE SCALE GENOMIC DNA]</scope>
</reference>
<dbReference type="AlphaFoldDB" id="A0A1G4E7P2"/>
<feature type="region of interest" description="Disordered" evidence="1">
    <location>
        <begin position="216"/>
        <end position="314"/>
    </location>
</feature>
<gene>
    <name evidence="2" type="ORF">PVT01_000096000</name>
</gene>
<dbReference type="VEuPathDB" id="PlasmoDB:PVW1_100007500"/>
<protein>
    <submittedName>
        <fullName evidence="2">VIR protein</fullName>
    </submittedName>
</protein>